<name>A0A382YB91_9ZZZZ</name>
<evidence type="ECO:0000313" key="1">
    <source>
        <dbReference type="EMBL" id="SVD80597.1"/>
    </source>
</evidence>
<sequence>MRLRNTKRASSPNNTLFSFKLQASDARHDTVKTIIA</sequence>
<proteinExistence type="predicted"/>
<gene>
    <name evidence="1" type="ORF">METZ01_LOCUS433451</name>
</gene>
<dbReference type="AlphaFoldDB" id="A0A382YB91"/>
<dbReference type="EMBL" id="UINC01174459">
    <property type="protein sequence ID" value="SVD80597.1"/>
    <property type="molecule type" value="Genomic_DNA"/>
</dbReference>
<protein>
    <submittedName>
        <fullName evidence="1">Uncharacterized protein</fullName>
    </submittedName>
</protein>
<reference evidence="1" key="1">
    <citation type="submission" date="2018-05" db="EMBL/GenBank/DDBJ databases">
        <authorList>
            <person name="Lanie J.A."/>
            <person name="Ng W.-L."/>
            <person name="Kazmierczak K.M."/>
            <person name="Andrzejewski T.M."/>
            <person name="Davidsen T.M."/>
            <person name="Wayne K.J."/>
            <person name="Tettelin H."/>
            <person name="Glass J.I."/>
            <person name="Rusch D."/>
            <person name="Podicherti R."/>
            <person name="Tsui H.-C.T."/>
            <person name="Winkler M.E."/>
        </authorList>
    </citation>
    <scope>NUCLEOTIDE SEQUENCE</scope>
</reference>
<organism evidence="1">
    <name type="scientific">marine metagenome</name>
    <dbReference type="NCBI Taxonomy" id="408172"/>
    <lineage>
        <taxon>unclassified sequences</taxon>
        <taxon>metagenomes</taxon>
        <taxon>ecological metagenomes</taxon>
    </lineage>
</organism>
<feature type="non-terminal residue" evidence="1">
    <location>
        <position position="36"/>
    </location>
</feature>
<accession>A0A382YB91</accession>